<keyword evidence="2" id="KW-0540">Nuclease</keyword>
<evidence type="ECO:0000313" key="2">
    <source>
        <dbReference type="EMBL" id="XCI27886.1"/>
    </source>
</evidence>
<protein>
    <submittedName>
        <fullName evidence="2">HNH endonuclease domain-containing protein</fullName>
    </submittedName>
</protein>
<organism evidence="2">
    <name type="scientific">Proteinivorax hydrogeniformans</name>
    <dbReference type="NCBI Taxonomy" id="1826727"/>
    <lineage>
        <taxon>Bacteria</taxon>
        <taxon>Bacillati</taxon>
        <taxon>Bacillota</taxon>
        <taxon>Clostridia</taxon>
        <taxon>Eubacteriales</taxon>
        <taxon>Proteinivoracaceae</taxon>
        <taxon>Proteinivorax</taxon>
    </lineage>
</organism>
<keyword evidence="2" id="KW-0378">Hydrolase</keyword>
<name>A0AAU8HR28_9FIRM</name>
<evidence type="ECO:0000259" key="1">
    <source>
        <dbReference type="Pfam" id="PF13395"/>
    </source>
</evidence>
<gene>
    <name evidence="2" type="ORF">PRVXH_001810</name>
</gene>
<dbReference type="EMBL" id="CP159485">
    <property type="protein sequence ID" value="XCI27886.1"/>
    <property type="molecule type" value="Genomic_DNA"/>
</dbReference>
<reference evidence="2" key="1">
    <citation type="journal article" date="2018" name="Antonie Van Leeuwenhoek">
        <title>Proteinivorax hydrogeniformans sp. nov., an anaerobic, haloalkaliphilic bacterium fermenting proteinaceous compounds with high hydrogen production.</title>
        <authorList>
            <person name="Boltyanskaya Y."/>
            <person name="Detkova E."/>
            <person name="Pimenov N."/>
            <person name="Kevbrin V."/>
        </authorList>
    </citation>
    <scope>NUCLEOTIDE SEQUENCE</scope>
    <source>
        <strain evidence="2">Z-710</strain>
    </source>
</reference>
<dbReference type="Pfam" id="PF13395">
    <property type="entry name" value="HNH_4"/>
    <property type="match status" value="1"/>
</dbReference>
<dbReference type="InterPro" id="IPR003615">
    <property type="entry name" value="HNH_nuc"/>
</dbReference>
<dbReference type="RefSeq" id="WP_353892464.1">
    <property type="nucleotide sequence ID" value="NZ_CP159485.1"/>
</dbReference>
<reference evidence="2" key="2">
    <citation type="submission" date="2024-06" db="EMBL/GenBank/DDBJ databases">
        <authorList>
            <person name="Petrova K.O."/>
            <person name="Toshchakov S.V."/>
            <person name="Boltjanskaja Y.V."/>
            <person name="Kevbrin V.V."/>
        </authorList>
    </citation>
    <scope>NUCLEOTIDE SEQUENCE</scope>
    <source>
        <strain evidence="2">Z-710</strain>
    </source>
</reference>
<sequence>MVTLPQHEGINVGMLNQSIAFKQLTNSYKIYWLYAVFEEVIRGNRQIPFETLVCRMVAKNWFSSIQYKLNLGAQDKLYNLVTYIHQRYIPEVKIQEEHLHEQLVHLANTESDRDLHKKIRSLEQYVPYRLLSIFFSDELKGKKDYSKQKIIEELSNKDKKVLYSINSSKRYIVVNNPWFEYIRQNQSIIKGWLMYHLITFLQKRNPNVPAIPFKITPPAQRSLNQQTKFWKALLEAHSFKDIYTGASLNGANFSTYGNLSLDHFIPWSFVLHDEMWNLVPTFKNINSKKSDNLPSLDAYFDKFTSLQYDSITTAIKVGINSKILEDYLTINSSYNLKSSNVLLDKERFKKDLKSTIEPLYQIAENQGFQQWVF</sequence>
<dbReference type="GO" id="GO:0004519">
    <property type="term" value="F:endonuclease activity"/>
    <property type="evidence" value="ECO:0007669"/>
    <property type="project" value="UniProtKB-KW"/>
</dbReference>
<accession>A0AAU8HR28</accession>
<keyword evidence="2" id="KW-0255">Endonuclease</keyword>
<proteinExistence type="predicted"/>
<feature type="domain" description="HNH nuclease" evidence="1">
    <location>
        <begin position="241"/>
        <end position="294"/>
    </location>
</feature>
<dbReference type="CDD" id="cd00085">
    <property type="entry name" value="HNHc"/>
    <property type="match status" value="1"/>
</dbReference>
<dbReference type="Gene3D" id="1.10.30.50">
    <property type="match status" value="1"/>
</dbReference>
<dbReference type="AlphaFoldDB" id="A0AAU8HR28"/>